<accession>A0AA35WXM8</accession>
<dbReference type="EMBL" id="CASHTH010002471">
    <property type="protein sequence ID" value="CAI8030342.1"/>
    <property type="molecule type" value="Genomic_DNA"/>
</dbReference>
<gene>
    <name evidence="1" type="ORF">GBAR_LOCUS17205</name>
</gene>
<feature type="non-terminal residue" evidence="1">
    <location>
        <position position="119"/>
    </location>
</feature>
<reference evidence="1" key="1">
    <citation type="submission" date="2023-03" db="EMBL/GenBank/DDBJ databases">
        <authorList>
            <person name="Steffen K."/>
            <person name="Cardenas P."/>
        </authorList>
    </citation>
    <scope>NUCLEOTIDE SEQUENCE</scope>
</reference>
<comment type="caution">
    <text evidence="1">The sequence shown here is derived from an EMBL/GenBank/DDBJ whole genome shotgun (WGS) entry which is preliminary data.</text>
</comment>
<evidence type="ECO:0000313" key="1">
    <source>
        <dbReference type="EMBL" id="CAI8030342.1"/>
    </source>
</evidence>
<name>A0AA35WXM8_GEOBA</name>
<evidence type="ECO:0000313" key="2">
    <source>
        <dbReference type="Proteomes" id="UP001174909"/>
    </source>
</evidence>
<keyword evidence="2" id="KW-1185">Reference proteome</keyword>
<feature type="non-terminal residue" evidence="1">
    <location>
        <position position="1"/>
    </location>
</feature>
<dbReference type="Proteomes" id="UP001174909">
    <property type="component" value="Unassembled WGS sequence"/>
</dbReference>
<organism evidence="1 2">
    <name type="scientific">Geodia barretti</name>
    <name type="common">Barrett's horny sponge</name>
    <dbReference type="NCBI Taxonomy" id="519541"/>
    <lineage>
        <taxon>Eukaryota</taxon>
        <taxon>Metazoa</taxon>
        <taxon>Porifera</taxon>
        <taxon>Demospongiae</taxon>
        <taxon>Heteroscleromorpha</taxon>
        <taxon>Tetractinellida</taxon>
        <taxon>Astrophorina</taxon>
        <taxon>Geodiidae</taxon>
        <taxon>Geodia</taxon>
    </lineage>
</organism>
<protein>
    <submittedName>
        <fullName evidence="1">Uncharacterized protein</fullName>
    </submittedName>
</protein>
<proteinExistence type="predicted"/>
<dbReference type="AlphaFoldDB" id="A0AA35WXM8"/>
<sequence>LISCSTNGNSQSISSISYTINGGEPQTSSSVAGVTVPGDELEVGENMVVLTVTGEDGETTRQATITIQRRIPEVLCVGYYGLEGNSYNISCTSNLLPTTTECSLNGRPYPCNPGTSLLF</sequence>